<sequence length="73" mass="7511">MLSAMGVEKLAMAIATGSTDLLAEIPGIGKKTANRLILELKEKIGAGWLAAPAELAEENVDVLAALTSLGYSV</sequence>
<feature type="non-terminal residue" evidence="1">
    <location>
        <position position="73"/>
    </location>
</feature>
<dbReference type="Pfam" id="PF14520">
    <property type="entry name" value="HHH_5"/>
    <property type="match status" value="1"/>
</dbReference>
<gene>
    <name evidence="1" type="ORF">S06H3_61798</name>
</gene>
<dbReference type="Gene3D" id="1.10.150.20">
    <property type="entry name" value="5' to 3' exonuclease, C-terminal subdomain"/>
    <property type="match status" value="1"/>
</dbReference>
<organism evidence="1">
    <name type="scientific">marine sediment metagenome</name>
    <dbReference type="NCBI Taxonomy" id="412755"/>
    <lineage>
        <taxon>unclassified sequences</taxon>
        <taxon>metagenomes</taxon>
        <taxon>ecological metagenomes</taxon>
    </lineage>
</organism>
<evidence type="ECO:0000313" key="1">
    <source>
        <dbReference type="EMBL" id="GAI55540.1"/>
    </source>
</evidence>
<dbReference type="SUPFAM" id="SSF47781">
    <property type="entry name" value="RuvA domain 2-like"/>
    <property type="match status" value="1"/>
</dbReference>
<name>X1QXE2_9ZZZZ</name>
<proteinExistence type="predicted"/>
<dbReference type="EMBL" id="BARV01040598">
    <property type="protein sequence ID" value="GAI55540.1"/>
    <property type="molecule type" value="Genomic_DNA"/>
</dbReference>
<evidence type="ECO:0008006" key="2">
    <source>
        <dbReference type="Google" id="ProtNLM"/>
    </source>
</evidence>
<accession>X1QXE2</accession>
<dbReference type="InterPro" id="IPR010994">
    <property type="entry name" value="RuvA_2-like"/>
</dbReference>
<dbReference type="AlphaFoldDB" id="X1QXE2"/>
<reference evidence="1" key="1">
    <citation type="journal article" date="2014" name="Front. Microbiol.">
        <title>High frequency of phylogenetically diverse reductive dehalogenase-homologous genes in deep subseafloor sedimentary metagenomes.</title>
        <authorList>
            <person name="Kawai M."/>
            <person name="Futagami T."/>
            <person name="Toyoda A."/>
            <person name="Takaki Y."/>
            <person name="Nishi S."/>
            <person name="Hori S."/>
            <person name="Arai W."/>
            <person name="Tsubouchi T."/>
            <person name="Morono Y."/>
            <person name="Uchiyama I."/>
            <person name="Ito T."/>
            <person name="Fujiyama A."/>
            <person name="Inagaki F."/>
            <person name="Takami H."/>
        </authorList>
    </citation>
    <scope>NUCLEOTIDE SEQUENCE</scope>
    <source>
        <strain evidence="1">Expedition CK06-06</strain>
    </source>
</reference>
<comment type="caution">
    <text evidence="1">The sequence shown here is derived from an EMBL/GenBank/DDBJ whole genome shotgun (WGS) entry which is preliminary data.</text>
</comment>
<protein>
    <recommendedName>
        <fullName evidence="2">Holliday junction DNA helicase RuvA C-terminal domain-containing protein</fullName>
    </recommendedName>
</protein>